<feature type="region of interest" description="Disordered" evidence="1">
    <location>
        <begin position="377"/>
        <end position="405"/>
    </location>
</feature>
<evidence type="ECO:0000313" key="2">
    <source>
        <dbReference type="EMBL" id="CAD8677210.1"/>
    </source>
</evidence>
<proteinExistence type="predicted"/>
<gene>
    <name evidence="2" type="ORF">CLEI1391_LOCUS7856</name>
</gene>
<feature type="region of interest" description="Disordered" evidence="1">
    <location>
        <begin position="262"/>
        <end position="362"/>
    </location>
</feature>
<organism evidence="2">
    <name type="scientific">Chlamydomonas leiostraca</name>
    <dbReference type="NCBI Taxonomy" id="1034604"/>
    <lineage>
        <taxon>Eukaryota</taxon>
        <taxon>Viridiplantae</taxon>
        <taxon>Chlorophyta</taxon>
        <taxon>core chlorophytes</taxon>
        <taxon>Chlorophyceae</taxon>
        <taxon>CS clade</taxon>
        <taxon>Chlamydomonadales</taxon>
        <taxon>Chlamydomonadaceae</taxon>
        <taxon>Chlamydomonas</taxon>
    </lineage>
</organism>
<feature type="compositionally biased region" description="Low complexity" evidence="1">
    <location>
        <begin position="386"/>
        <end position="400"/>
    </location>
</feature>
<evidence type="ECO:0000256" key="1">
    <source>
        <dbReference type="SAM" id="MobiDB-lite"/>
    </source>
</evidence>
<sequence length="444" mass="45842">MFAGLRRPCTVSRAGPTGPSCCPSATRYARVRQHMTPILCRSSEQEREFQALLEDLRPLATPQLRAAAAERPTATTTAFLSWLGEKSRPRPDGRSDAAAREAARVAEVLVSFREWQEESASRQLLPALAASAAYDNLLRWKAEASGGAHGAAASGPVEVGLGADGQMRVDIEQLYRAAEKEEQKLTGAAVSQRSAVDSFASRPGNEMYASIAASAMARARARLMGFESGSSAASAVLDALLALDGGRGERAMALDEACTAPGIVIPSQPPSTSADQAGSNSTTQQPNPDAAGTSPRSAGKSVPTMSDSLMGRVRGLGAYGSSLPGSSKRGGSTSGYGAASGSAGSGSSQAPKQQARAATNPQALRTEISKRLADLEGAVQGGGGAPDAAGSASASGASSADRAVHPTMLPTGEVLVDVLRELLEDAAEYESRIWVHKPPQERVL</sequence>
<name>A0A7S0RGW2_9CHLO</name>
<feature type="compositionally biased region" description="Polar residues" evidence="1">
    <location>
        <begin position="349"/>
        <end position="362"/>
    </location>
</feature>
<reference evidence="2" key="1">
    <citation type="submission" date="2021-01" db="EMBL/GenBank/DDBJ databases">
        <authorList>
            <person name="Corre E."/>
            <person name="Pelletier E."/>
            <person name="Niang G."/>
            <person name="Scheremetjew M."/>
            <person name="Finn R."/>
            <person name="Kale V."/>
            <person name="Holt S."/>
            <person name="Cochrane G."/>
            <person name="Meng A."/>
            <person name="Brown T."/>
            <person name="Cohen L."/>
        </authorList>
    </citation>
    <scope>NUCLEOTIDE SEQUENCE</scope>
    <source>
        <strain evidence="2">SAG 11-49</strain>
    </source>
</reference>
<accession>A0A7S0RGW2</accession>
<dbReference type="EMBL" id="HBFB01013985">
    <property type="protein sequence ID" value="CAD8677210.1"/>
    <property type="molecule type" value="Transcribed_RNA"/>
</dbReference>
<dbReference type="AlphaFoldDB" id="A0A7S0RGW2"/>
<feature type="compositionally biased region" description="Polar residues" evidence="1">
    <location>
        <begin position="270"/>
        <end position="287"/>
    </location>
</feature>
<feature type="compositionally biased region" description="Low complexity" evidence="1">
    <location>
        <begin position="335"/>
        <end position="348"/>
    </location>
</feature>
<protein>
    <submittedName>
        <fullName evidence="2">Uncharacterized protein</fullName>
    </submittedName>
</protein>